<protein>
    <submittedName>
        <fullName evidence="1">Uncharacterized protein</fullName>
    </submittedName>
</protein>
<dbReference type="RefSeq" id="WP_191142520.1">
    <property type="nucleotide sequence ID" value="NZ_JACXAH010000025.1"/>
</dbReference>
<organism evidence="1 2">
    <name type="scientific">Polycladospora coralii</name>
    <dbReference type="NCBI Taxonomy" id="2771432"/>
    <lineage>
        <taxon>Bacteria</taxon>
        <taxon>Bacillati</taxon>
        <taxon>Bacillota</taxon>
        <taxon>Bacilli</taxon>
        <taxon>Bacillales</taxon>
        <taxon>Thermoactinomycetaceae</taxon>
        <taxon>Polycladospora</taxon>
    </lineage>
</organism>
<evidence type="ECO:0000313" key="1">
    <source>
        <dbReference type="EMBL" id="MBD1373427.1"/>
    </source>
</evidence>
<accession>A0A926RV55</accession>
<comment type="caution">
    <text evidence="1">The sequence shown here is derived from an EMBL/GenBank/DDBJ whole genome shotgun (WGS) entry which is preliminary data.</text>
</comment>
<keyword evidence="2" id="KW-1185">Reference proteome</keyword>
<gene>
    <name evidence="1" type="ORF">IC620_13815</name>
</gene>
<dbReference type="AlphaFoldDB" id="A0A926RV55"/>
<evidence type="ECO:0000313" key="2">
    <source>
        <dbReference type="Proteomes" id="UP000661691"/>
    </source>
</evidence>
<reference evidence="1" key="1">
    <citation type="submission" date="2020-09" db="EMBL/GenBank/DDBJ databases">
        <title>A novel bacterium of genus Hazenella, isolated from South China Sea.</title>
        <authorList>
            <person name="Huang H."/>
            <person name="Mo K."/>
            <person name="Hu Y."/>
        </authorList>
    </citation>
    <scope>NUCLEOTIDE SEQUENCE</scope>
    <source>
        <strain evidence="1">IB182357</strain>
    </source>
</reference>
<proteinExistence type="predicted"/>
<dbReference type="EMBL" id="JACXAH010000025">
    <property type="protein sequence ID" value="MBD1373427.1"/>
    <property type="molecule type" value="Genomic_DNA"/>
</dbReference>
<sequence length="146" mass="15378">MASLDGLFYDDSTVALNTNLSQTTTLATLPTFSVSNTQSVQINATVALTLNVSSGNNLDFNILFQLQRVAGGITTTVRQVTQSMAIQTPNSSNTNFFPSFSVVDTPGTVTATYQIIATIQWLGGAATANFTATSTTDMTALLITPL</sequence>
<dbReference type="Proteomes" id="UP000661691">
    <property type="component" value="Unassembled WGS sequence"/>
</dbReference>
<name>A0A926RV55_9BACL</name>